<evidence type="ECO:0000313" key="3">
    <source>
        <dbReference type="Proteomes" id="UP001596512"/>
    </source>
</evidence>
<proteinExistence type="predicted"/>
<accession>A0ABW2TJL9</accession>
<dbReference type="EMBL" id="JBHTEY010000004">
    <property type="protein sequence ID" value="MFC7613711.1"/>
    <property type="molecule type" value="Genomic_DNA"/>
</dbReference>
<feature type="compositionally biased region" description="Low complexity" evidence="1">
    <location>
        <begin position="76"/>
        <end position="92"/>
    </location>
</feature>
<sequence>MPAAPKRNCEIRAYDDPVGASASGTRSSRTTCSSATARSYGVRADSTLRRAYSARSAGRLGSARYRRATGPPGTVASASTSSAGSSTAPRTV</sequence>
<comment type="caution">
    <text evidence="2">The sequence shown here is derived from an EMBL/GenBank/DDBJ whole genome shotgun (WGS) entry which is preliminary data.</text>
</comment>
<feature type="region of interest" description="Disordered" evidence="1">
    <location>
        <begin position="15"/>
        <end position="38"/>
    </location>
</feature>
<protein>
    <submittedName>
        <fullName evidence="2">Uncharacterized protein</fullName>
    </submittedName>
</protein>
<reference evidence="3" key="1">
    <citation type="journal article" date="2019" name="Int. J. Syst. Evol. Microbiol.">
        <title>The Global Catalogue of Microorganisms (GCM) 10K type strain sequencing project: providing services to taxonomists for standard genome sequencing and annotation.</title>
        <authorList>
            <consortium name="The Broad Institute Genomics Platform"/>
            <consortium name="The Broad Institute Genome Sequencing Center for Infectious Disease"/>
            <person name="Wu L."/>
            <person name="Ma J."/>
        </authorList>
    </citation>
    <scope>NUCLEOTIDE SEQUENCE [LARGE SCALE GENOMIC DNA]</scope>
    <source>
        <strain evidence="3">JCM 17695</strain>
    </source>
</reference>
<feature type="region of interest" description="Disordered" evidence="1">
    <location>
        <begin position="53"/>
        <end position="92"/>
    </location>
</feature>
<gene>
    <name evidence="2" type="ORF">ACFQV2_09080</name>
</gene>
<organism evidence="2 3">
    <name type="scientific">Actinokineospora soli</name>
    <dbReference type="NCBI Taxonomy" id="1048753"/>
    <lineage>
        <taxon>Bacteria</taxon>
        <taxon>Bacillati</taxon>
        <taxon>Actinomycetota</taxon>
        <taxon>Actinomycetes</taxon>
        <taxon>Pseudonocardiales</taxon>
        <taxon>Pseudonocardiaceae</taxon>
        <taxon>Actinokineospora</taxon>
    </lineage>
</organism>
<evidence type="ECO:0000313" key="2">
    <source>
        <dbReference type="EMBL" id="MFC7613711.1"/>
    </source>
</evidence>
<name>A0ABW2TJL9_9PSEU</name>
<keyword evidence="3" id="KW-1185">Reference proteome</keyword>
<evidence type="ECO:0000256" key="1">
    <source>
        <dbReference type="SAM" id="MobiDB-lite"/>
    </source>
</evidence>
<feature type="compositionally biased region" description="Low complexity" evidence="1">
    <location>
        <begin position="20"/>
        <end position="38"/>
    </location>
</feature>
<dbReference type="Proteomes" id="UP001596512">
    <property type="component" value="Unassembled WGS sequence"/>
</dbReference>